<dbReference type="STRING" id="307972.A0A2G8JU23"/>
<evidence type="ECO:0000256" key="5">
    <source>
        <dbReference type="RuleBase" id="RU364132"/>
    </source>
</evidence>
<dbReference type="InterPro" id="IPR007023">
    <property type="entry name" value="Ribosom_reg"/>
</dbReference>
<protein>
    <recommendedName>
        <fullName evidence="5">Ribosome biogenesis regulatory protein</fullName>
    </recommendedName>
</protein>
<keyword evidence="4 5" id="KW-0539">Nucleus</keyword>
<accession>A0A2G8JU23</accession>
<reference evidence="7 8" key="1">
    <citation type="journal article" date="2017" name="PLoS Biol.">
        <title>The sea cucumber genome provides insights into morphological evolution and visceral regeneration.</title>
        <authorList>
            <person name="Zhang X."/>
            <person name="Sun L."/>
            <person name="Yuan J."/>
            <person name="Sun Y."/>
            <person name="Gao Y."/>
            <person name="Zhang L."/>
            <person name="Li S."/>
            <person name="Dai H."/>
            <person name="Hamel J.F."/>
            <person name="Liu C."/>
            <person name="Yu Y."/>
            <person name="Liu S."/>
            <person name="Lin W."/>
            <person name="Guo K."/>
            <person name="Jin S."/>
            <person name="Xu P."/>
            <person name="Storey K.B."/>
            <person name="Huan P."/>
            <person name="Zhang T."/>
            <person name="Zhou Y."/>
            <person name="Zhang J."/>
            <person name="Lin C."/>
            <person name="Li X."/>
            <person name="Xing L."/>
            <person name="Huo D."/>
            <person name="Sun M."/>
            <person name="Wang L."/>
            <person name="Mercier A."/>
            <person name="Li F."/>
            <person name="Yang H."/>
            <person name="Xiang J."/>
        </authorList>
    </citation>
    <scope>NUCLEOTIDE SEQUENCE [LARGE SCALE GENOMIC DNA]</scope>
    <source>
        <strain evidence="7">Shaxun</strain>
        <tissue evidence="7">Muscle</tissue>
    </source>
</reference>
<dbReference type="PANTHER" id="PTHR17602">
    <property type="entry name" value="RIBOSOME BIOGENESIS REGULATORY PROTEIN"/>
    <property type="match status" value="1"/>
</dbReference>
<keyword evidence="8" id="KW-1185">Reference proteome</keyword>
<dbReference type="GO" id="GO:0000447">
    <property type="term" value="P:endonucleolytic cleavage in ITS1 to separate SSU-rRNA from 5.8S rRNA and LSU-rRNA from tricistronic rRNA transcript (SSU-rRNA, 5.8S rRNA, LSU-rRNA)"/>
    <property type="evidence" value="ECO:0007669"/>
    <property type="project" value="TreeGrafter"/>
</dbReference>
<evidence type="ECO:0000256" key="2">
    <source>
        <dbReference type="ARBA" id="ARBA00010077"/>
    </source>
</evidence>
<evidence type="ECO:0000313" key="8">
    <source>
        <dbReference type="Proteomes" id="UP000230750"/>
    </source>
</evidence>
<evidence type="ECO:0000256" key="4">
    <source>
        <dbReference type="ARBA" id="ARBA00023242"/>
    </source>
</evidence>
<evidence type="ECO:0000256" key="3">
    <source>
        <dbReference type="ARBA" id="ARBA00022517"/>
    </source>
</evidence>
<dbReference type="Pfam" id="PF04939">
    <property type="entry name" value="RRS1"/>
    <property type="match status" value="1"/>
</dbReference>
<comment type="similarity">
    <text evidence="2 5">Belongs to the RRS1 family.</text>
</comment>
<evidence type="ECO:0000256" key="1">
    <source>
        <dbReference type="ARBA" id="ARBA00004123"/>
    </source>
</evidence>
<dbReference type="GO" id="GO:0030687">
    <property type="term" value="C:preribosome, large subunit precursor"/>
    <property type="evidence" value="ECO:0007669"/>
    <property type="project" value="TreeGrafter"/>
</dbReference>
<dbReference type="EMBL" id="MRZV01001258">
    <property type="protein sequence ID" value="PIK39262.1"/>
    <property type="molecule type" value="Genomic_DNA"/>
</dbReference>
<evidence type="ECO:0000313" key="7">
    <source>
        <dbReference type="EMBL" id="PIK39262.1"/>
    </source>
</evidence>
<feature type="compositionally biased region" description="Basic residues" evidence="6">
    <location>
        <begin position="370"/>
        <end position="398"/>
    </location>
</feature>
<dbReference type="OrthoDB" id="28455at2759"/>
<comment type="function">
    <text evidence="5">Involved in ribosomal large subunit assembly.</text>
</comment>
<dbReference type="GO" id="GO:0005730">
    <property type="term" value="C:nucleolus"/>
    <property type="evidence" value="ECO:0007669"/>
    <property type="project" value="TreeGrafter"/>
</dbReference>
<feature type="region of interest" description="Disordered" evidence="6">
    <location>
        <begin position="355"/>
        <end position="398"/>
    </location>
</feature>
<name>A0A2G8JU23_STIJA</name>
<dbReference type="AlphaFoldDB" id="A0A2G8JU23"/>
<sequence length="398" mass="46365">MAASTNELVQDVLESVKKQFKSITVEKDIEVDVDCGNLLVCDQNPIDIKLYRSNKNEFISSLARDNTQLLFNQIWKLPIHKVDDVVVAEIPDPQIRIPREKPVPKAKKLTKWQEYAELKGIQKRKRSRLVFDEETKEWVPRFGYKSKNDLKKDWLLEVPDNADPFEDQFAKKKGEKKERVAKNELQRLRNIARAQKSKGVLFAISYSHFLLKDPLGGYFSEDTWDHMQQFFDGNMFGSFMVLKLRKIPSKSQIQYLHCSNSNQNNNRSRDGLIPKPQQSQDEVNQAFHLAKKSTASIGRFEEKLPKEIVEKNSRKKRKFEPTFGQLDKEKDREKKILNHILLGKPKLDIAKAVNKEMRDGEVVEDERESRRRQKGRGSKKALPKSVRRGNRGNKSSYR</sequence>
<organism evidence="7 8">
    <name type="scientific">Stichopus japonicus</name>
    <name type="common">Sea cucumber</name>
    <dbReference type="NCBI Taxonomy" id="307972"/>
    <lineage>
        <taxon>Eukaryota</taxon>
        <taxon>Metazoa</taxon>
        <taxon>Echinodermata</taxon>
        <taxon>Eleutherozoa</taxon>
        <taxon>Echinozoa</taxon>
        <taxon>Holothuroidea</taxon>
        <taxon>Aspidochirotacea</taxon>
        <taxon>Aspidochirotida</taxon>
        <taxon>Stichopodidae</taxon>
        <taxon>Apostichopus</taxon>
    </lineage>
</organism>
<dbReference type="Proteomes" id="UP000230750">
    <property type="component" value="Unassembled WGS sequence"/>
</dbReference>
<keyword evidence="3 5" id="KW-0690">Ribosome biogenesis</keyword>
<proteinExistence type="inferred from homology"/>
<evidence type="ECO:0000256" key="6">
    <source>
        <dbReference type="SAM" id="MobiDB-lite"/>
    </source>
</evidence>
<dbReference type="GO" id="GO:0042273">
    <property type="term" value="P:ribosomal large subunit biogenesis"/>
    <property type="evidence" value="ECO:0007669"/>
    <property type="project" value="TreeGrafter"/>
</dbReference>
<dbReference type="PANTHER" id="PTHR17602:SF4">
    <property type="entry name" value="RIBOSOME BIOGENESIS REGULATORY PROTEIN HOMOLOG"/>
    <property type="match status" value="1"/>
</dbReference>
<feature type="region of interest" description="Disordered" evidence="6">
    <location>
        <begin position="259"/>
        <end position="282"/>
    </location>
</feature>
<comment type="subcellular location">
    <subcellularLocation>
        <location evidence="1 5">Nucleus</location>
    </subcellularLocation>
</comment>
<comment type="caution">
    <text evidence="7">The sequence shown here is derived from an EMBL/GenBank/DDBJ whole genome shotgun (WGS) entry which is preliminary data.</text>
</comment>
<gene>
    <name evidence="7" type="ORF">BSL78_23904</name>
</gene>